<feature type="domain" description="Reverse transcriptase" evidence="3">
    <location>
        <begin position="418"/>
        <end position="698"/>
    </location>
</feature>
<dbReference type="GeneID" id="140015158"/>
<dbReference type="Gene3D" id="3.60.10.10">
    <property type="entry name" value="Endonuclease/exonuclease/phosphatase"/>
    <property type="match status" value="1"/>
</dbReference>
<evidence type="ECO:0000313" key="5">
    <source>
        <dbReference type="RefSeq" id="XP_071923161.1"/>
    </source>
</evidence>
<accession>A0ABM4VUE0</accession>
<feature type="region of interest" description="Disordered" evidence="2">
    <location>
        <begin position="21"/>
        <end position="63"/>
    </location>
</feature>
<dbReference type="SUPFAM" id="SSF56219">
    <property type="entry name" value="DNase I-like"/>
    <property type="match status" value="1"/>
</dbReference>
<dbReference type="InterPro" id="IPR043502">
    <property type="entry name" value="DNA/RNA_pol_sf"/>
</dbReference>
<dbReference type="PROSITE" id="PS50878">
    <property type="entry name" value="RT_POL"/>
    <property type="match status" value="1"/>
</dbReference>
<evidence type="ECO:0000313" key="4">
    <source>
        <dbReference type="Proteomes" id="UP001652660"/>
    </source>
</evidence>
<dbReference type="PANTHER" id="PTHR33116">
    <property type="entry name" value="REVERSE TRANSCRIPTASE ZINC-BINDING DOMAIN-CONTAINING PROTEIN-RELATED-RELATED"/>
    <property type="match status" value="1"/>
</dbReference>
<reference evidence="5" key="1">
    <citation type="submission" date="2025-08" db="UniProtKB">
        <authorList>
            <consortium name="RefSeq"/>
        </authorList>
    </citation>
    <scope>IDENTIFICATION</scope>
    <source>
        <tissue evidence="5">Leaves</tissue>
    </source>
</reference>
<dbReference type="CDD" id="cd06222">
    <property type="entry name" value="RNase_H_like"/>
    <property type="match status" value="1"/>
</dbReference>
<dbReference type="Gene3D" id="3.30.420.10">
    <property type="entry name" value="Ribonuclease H-like superfamily/Ribonuclease H"/>
    <property type="match status" value="1"/>
</dbReference>
<proteinExistence type="predicted"/>
<evidence type="ECO:0000256" key="1">
    <source>
        <dbReference type="SAM" id="Coils"/>
    </source>
</evidence>
<dbReference type="PANTHER" id="PTHR33116:SF67">
    <property type="entry name" value="REVERSE TRANSCRIPTASE"/>
    <property type="match status" value="1"/>
</dbReference>
<dbReference type="SUPFAM" id="SSF53098">
    <property type="entry name" value="Ribonuclease H-like"/>
    <property type="match status" value="1"/>
</dbReference>
<dbReference type="InterPro" id="IPR012337">
    <property type="entry name" value="RNaseH-like_sf"/>
</dbReference>
<feature type="coiled-coil region" evidence="1">
    <location>
        <begin position="238"/>
        <end position="267"/>
    </location>
</feature>
<dbReference type="InterPro" id="IPR036691">
    <property type="entry name" value="Endo/exonu/phosph_ase_sf"/>
</dbReference>
<dbReference type="InterPro" id="IPR036397">
    <property type="entry name" value="RNaseH_sf"/>
</dbReference>
<dbReference type="CDD" id="cd01650">
    <property type="entry name" value="RT_nLTR_like"/>
    <property type="match status" value="1"/>
</dbReference>
<dbReference type="Proteomes" id="UP001652660">
    <property type="component" value="Chromosome 10e"/>
</dbReference>
<evidence type="ECO:0000256" key="2">
    <source>
        <dbReference type="SAM" id="MobiDB-lite"/>
    </source>
</evidence>
<dbReference type="Pfam" id="PF00078">
    <property type="entry name" value="RVT_1"/>
    <property type="match status" value="1"/>
</dbReference>
<sequence>MVDDTLKAAATSIIHDMVDRVVEEDSQATEDGDDDSEGTDDSLPEEPITAGCLSPRLPRPQGTVPECSHSVTAHLNVDQLSALEQGRRTARGRGIRANFPSDRELRRRLWPVLLRHKPCHEPWYIVGDFNLILSPNEKKGGRPFQPSQGLELSEFMGEAGVLDAGFSRSSFTWCNNRHGRARIWKRLDRDSLLDVVKIAWQGDVSGSPFYRVCTKLKRVSHAIQQWNKETFGDVFLNVKRAEAAVARAELQIEVDSSEENFVELKRVQAELRRVLTVEEQFWKQKSRVKWLQHGDNNSSFFHSVVKQRRYRAAIHSIRDSQGTWITDNGTIGMEAVKFFDDLLSAESSSDFRLVHVIPNLSSEIDNSCLEEAPSFDEVTRVVFSMDDDSAAGPDGFTGKFFTFAWEVVGPDIFQAILSFFCGAELPRFVIATSIVLIPKVLNPQSFSQFRPISVCNFLNKVISRILVSCLTSILPRIISPRQSGFVQGRTLSDNFLLAQELITDIGKKCRGRNVVLKLDMAKAYDRMSWVFIIRVLRRFGFGERFIDMVWRLLSNVWFSVLVNGVSYGFFKSSRGLRQGDPLSPALFIIRAEVLSRGLNLLYSQSNFVGYKVPRHCPTISHLAFADDIIIFANGSASSLKKIMRVLELYQKALGQLVNTSKSGFLLHPSFPMARQGIIERVTKFLRRGFPIRYLGLPLYTGRCKGSYFADLSQQMVDKVLSWKTRLLSSGGKIILIKHVLSSIPIHLLATGVMPKSIFQMIERVCANFLSGTTEESRRFHWVRWRDLCFPPKEGGVGFRSIDDTYRAFSCKLWWTFRQNLSLWPMYMRAKYCHDTYPCQVALRSPISARWRRMLDVRGFVELFILWRPYSGFCHFCRLLSHVLPPDLVQAVVGMPIPCISSVHRMVWTASSFGSFSLSSALQEVRQAKPSSFMFSQHVFMSGDVAKAVWKFFGPLGSLSGLNLAQEHLTVQLANWWYKPTKSKRLKFVFRLLPVFVCWNLWKTRNSTVFEGVIKDVRSIYRSIFQNLKDAYWMKFGELQQVTSWPQFLGLVEQRPDVVKFRLVHWQAPRLSMFKLNIDGCSKGNPGLSGGGGILRDGSGKFIFAFAGCFDVATSLQAEAKALALGLSLCVQRNFLHQ</sequence>
<protein>
    <recommendedName>
        <fullName evidence="3">Reverse transcriptase domain-containing protein</fullName>
    </recommendedName>
</protein>
<dbReference type="RefSeq" id="XP_071923161.1">
    <property type="nucleotide sequence ID" value="XM_072067060.1"/>
</dbReference>
<feature type="compositionally biased region" description="Acidic residues" evidence="2">
    <location>
        <begin position="24"/>
        <end position="44"/>
    </location>
</feature>
<dbReference type="InterPro" id="IPR002156">
    <property type="entry name" value="RNaseH_domain"/>
</dbReference>
<dbReference type="InterPro" id="IPR000477">
    <property type="entry name" value="RT_dom"/>
</dbReference>
<keyword evidence="1" id="KW-0175">Coiled coil</keyword>
<organism evidence="4 5">
    <name type="scientific">Coffea arabica</name>
    <name type="common">Arabian coffee</name>
    <dbReference type="NCBI Taxonomy" id="13443"/>
    <lineage>
        <taxon>Eukaryota</taxon>
        <taxon>Viridiplantae</taxon>
        <taxon>Streptophyta</taxon>
        <taxon>Embryophyta</taxon>
        <taxon>Tracheophyta</taxon>
        <taxon>Spermatophyta</taxon>
        <taxon>Magnoliopsida</taxon>
        <taxon>eudicotyledons</taxon>
        <taxon>Gunneridae</taxon>
        <taxon>Pentapetalae</taxon>
        <taxon>asterids</taxon>
        <taxon>lamiids</taxon>
        <taxon>Gentianales</taxon>
        <taxon>Rubiaceae</taxon>
        <taxon>Ixoroideae</taxon>
        <taxon>Gardenieae complex</taxon>
        <taxon>Bertiereae - Coffeeae clade</taxon>
        <taxon>Coffeeae</taxon>
        <taxon>Coffea</taxon>
    </lineage>
</organism>
<keyword evidence="4" id="KW-1185">Reference proteome</keyword>
<evidence type="ECO:0000259" key="3">
    <source>
        <dbReference type="PROSITE" id="PS50878"/>
    </source>
</evidence>
<dbReference type="SUPFAM" id="SSF56672">
    <property type="entry name" value="DNA/RNA polymerases"/>
    <property type="match status" value="1"/>
</dbReference>
<dbReference type="Pfam" id="PF13456">
    <property type="entry name" value="RVT_3"/>
    <property type="match status" value="1"/>
</dbReference>
<dbReference type="InterPro" id="IPR044730">
    <property type="entry name" value="RNase_H-like_dom_plant"/>
</dbReference>
<name>A0ABM4VUE0_COFAR</name>
<gene>
    <name evidence="5" type="primary">LOC140015158</name>
</gene>